<evidence type="ECO:0000256" key="10">
    <source>
        <dbReference type="RuleBase" id="RU364125"/>
    </source>
</evidence>
<dbReference type="Proteomes" id="UP001597458">
    <property type="component" value="Unassembled WGS sequence"/>
</dbReference>
<evidence type="ECO:0000256" key="9">
    <source>
        <dbReference type="ARBA" id="ARBA00023136"/>
    </source>
</evidence>
<evidence type="ECO:0000256" key="5">
    <source>
        <dbReference type="ARBA" id="ARBA00022500"/>
    </source>
</evidence>
<dbReference type="PANTHER" id="PTHR35091">
    <property type="entry name" value="FLAGELLAR PROTEIN FLIL"/>
    <property type="match status" value="1"/>
</dbReference>
<dbReference type="InterPro" id="IPR005503">
    <property type="entry name" value="FliL"/>
</dbReference>
<keyword evidence="11" id="KW-0282">Flagellum</keyword>
<protein>
    <recommendedName>
        <fullName evidence="10">Flagellar protein FliL</fullName>
    </recommendedName>
</protein>
<gene>
    <name evidence="11" type="ORF">ACFSTF_06105</name>
</gene>
<keyword evidence="11" id="KW-0966">Cell projection</keyword>
<keyword evidence="6 10" id="KW-0812">Transmembrane</keyword>
<dbReference type="Pfam" id="PF03748">
    <property type="entry name" value="FliL"/>
    <property type="match status" value="1"/>
</dbReference>
<comment type="caution">
    <text evidence="11">The sequence shown here is derived from an EMBL/GenBank/DDBJ whole genome shotgun (WGS) entry which is preliminary data.</text>
</comment>
<evidence type="ECO:0000313" key="11">
    <source>
        <dbReference type="EMBL" id="MFD2616882.1"/>
    </source>
</evidence>
<comment type="subcellular location">
    <subcellularLocation>
        <location evidence="2">Cell membrane</location>
        <topology evidence="2">Single-pass membrane protein</topology>
    </subcellularLocation>
</comment>
<evidence type="ECO:0000256" key="6">
    <source>
        <dbReference type="ARBA" id="ARBA00022692"/>
    </source>
</evidence>
<evidence type="ECO:0000256" key="3">
    <source>
        <dbReference type="ARBA" id="ARBA00008281"/>
    </source>
</evidence>
<keyword evidence="8 10" id="KW-1133">Transmembrane helix</keyword>
<evidence type="ECO:0000256" key="2">
    <source>
        <dbReference type="ARBA" id="ARBA00004162"/>
    </source>
</evidence>
<sequence>MFKSKGMNILFTIMAIFIFVAVAGFFVVNMIHEHKTSAQKKDISIDTIVNDLTIDTEEMTTNMKDNHFANVQFKIQVSSKDAKEELTKREFQVKNAIILILSNLTPNDLQGSKGIDRLQQLIKDQINAFLKSGRVVNVYTTKKLIQ</sequence>
<keyword evidence="7 10" id="KW-0283">Flagellar rotation</keyword>
<keyword evidence="5 10" id="KW-0145">Chemotaxis</keyword>
<name>A0ABW5PPT1_9BACI</name>
<dbReference type="EMBL" id="JBHUMR010000008">
    <property type="protein sequence ID" value="MFD2616882.1"/>
    <property type="molecule type" value="Genomic_DNA"/>
</dbReference>
<keyword evidence="4 10" id="KW-1003">Cell membrane</keyword>
<keyword evidence="11" id="KW-0969">Cilium</keyword>
<proteinExistence type="inferred from homology"/>
<evidence type="ECO:0000256" key="7">
    <source>
        <dbReference type="ARBA" id="ARBA00022779"/>
    </source>
</evidence>
<comment type="function">
    <text evidence="1 10">Controls the rotational direction of flagella during chemotaxis.</text>
</comment>
<keyword evidence="12" id="KW-1185">Reference proteome</keyword>
<organism evidence="11 12">
    <name type="scientific">Terrilactibacillus laevilacticus</name>
    <dbReference type="NCBI Taxonomy" id="1380157"/>
    <lineage>
        <taxon>Bacteria</taxon>
        <taxon>Bacillati</taxon>
        <taxon>Bacillota</taxon>
        <taxon>Bacilli</taxon>
        <taxon>Bacillales</taxon>
        <taxon>Bacillaceae</taxon>
        <taxon>Terrilactibacillus</taxon>
    </lineage>
</organism>
<feature type="transmembrane region" description="Helical" evidence="10">
    <location>
        <begin position="6"/>
        <end position="31"/>
    </location>
</feature>
<dbReference type="PANTHER" id="PTHR35091:SF2">
    <property type="entry name" value="FLAGELLAR PROTEIN FLIL"/>
    <property type="match status" value="1"/>
</dbReference>
<dbReference type="RefSeq" id="WP_141189277.1">
    <property type="nucleotide sequence ID" value="NZ_JBHUMR010000008.1"/>
</dbReference>
<evidence type="ECO:0000256" key="8">
    <source>
        <dbReference type="ARBA" id="ARBA00022989"/>
    </source>
</evidence>
<accession>A0ABW5PPT1</accession>
<reference evidence="12" key="1">
    <citation type="journal article" date="2019" name="Int. J. Syst. Evol. Microbiol.">
        <title>The Global Catalogue of Microorganisms (GCM) 10K type strain sequencing project: providing services to taxonomists for standard genome sequencing and annotation.</title>
        <authorList>
            <consortium name="The Broad Institute Genomics Platform"/>
            <consortium name="The Broad Institute Genome Sequencing Center for Infectious Disease"/>
            <person name="Wu L."/>
            <person name="Ma J."/>
        </authorList>
    </citation>
    <scope>NUCLEOTIDE SEQUENCE [LARGE SCALE GENOMIC DNA]</scope>
    <source>
        <strain evidence="12">TISTR 2241</strain>
    </source>
</reference>
<evidence type="ECO:0000256" key="1">
    <source>
        <dbReference type="ARBA" id="ARBA00002254"/>
    </source>
</evidence>
<evidence type="ECO:0000256" key="4">
    <source>
        <dbReference type="ARBA" id="ARBA00022475"/>
    </source>
</evidence>
<evidence type="ECO:0000313" key="12">
    <source>
        <dbReference type="Proteomes" id="UP001597458"/>
    </source>
</evidence>
<comment type="similarity">
    <text evidence="3 10">Belongs to the FliL family.</text>
</comment>
<keyword evidence="9 10" id="KW-0472">Membrane</keyword>